<keyword evidence="5" id="KW-1185">Reference proteome</keyword>
<dbReference type="Proteomes" id="UP000320314">
    <property type="component" value="Unassembled WGS sequence"/>
</dbReference>
<protein>
    <recommendedName>
        <fullName evidence="2">Protein-L-isoaspartate O-methyltransferase</fullName>
    </recommendedName>
    <alternativeName>
        <fullName evidence="3">Protein L-isoaspartyl methyltransferase</fullName>
    </alternativeName>
</protein>
<proteinExistence type="inferred from homology"/>
<dbReference type="AlphaFoldDB" id="A0A506U636"/>
<dbReference type="PANTHER" id="PTHR11579">
    <property type="entry name" value="PROTEIN-L-ISOASPARTATE O-METHYLTRANSFERASE"/>
    <property type="match status" value="1"/>
</dbReference>
<comment type="similarity">
    <text evidence="1">Belongs to the methyltransferase superfamily. L-isoaspartyl/D-aspartyl protein methyltransferase family.</text>
</comment>
<dbReference type="CDD" id="cd02440">
    <property type="entry name" value="AdoMet_MTases"/>
    <property type="match status" value="1"/>
</dbReference>
<keyword evidence="4" id="KW-0489">Methyltransferase</keyword>
<dbReference type="GO" id="GO:0004719">
    <property type="term" value="F:protein-L-isoaspartate (D-aspartate) O-methyltransferase activity"/>
    <property type="evidence" value="ECO:0007669"/>
    <property type="project" value="InterPro"/>
</dbReference>
<evidence type="ECO:0000256" key="3">
    <source>
        <dbReference type="ARBA" id="ARBA00030757"/>
    </source>
</evidence>
<organism evidence="4 5">
    <name type="scientific">Pararhizobium mangrovi</name>
    <dbReference type="NCBI Taxonomy" id="2590452"/>
    <lineage>
        <taxon>Bacteria</taxon>
        <taxon>Pseudomonadati</taxon>
        <taxon>Pseudomonadota</taxon>
        <taxon>Alphaproteobacteria</taxon>
        <taxon>Hyphomicrobiales</taxon>
        <taxon>Rhizobiaceae</taxon>
        <taxon>Rhizobium/Agrobacterium group</taxon>
        <taxon>Pararhizobium</taxon>
    </lineage>
</organism>
<sequence length="222" mass="23979">MDYEAARVKMVDRQIRTTDVQSYAVLDAFLAVPREAFVPARFKQLAYIDNDIEIAEAGEGKPARYIMEPSPLAKLMQLANIEPDDVVLEIGCGTGYAAAIISQMAGSVVSLESEDDLANTASDTLARLGYDNVAVVTGPLPEGHAEEAPYDVIFINGSVEVVPDAIFEQLREGGRLVCVEGSGNASRARLYCKEDGAVAERAAFNTSVRPLPGFEKPETFVF</sequence>
<comment type="caution">
    <text evidence="4">The sequence shown here is derived from an EMBL/GenBank/DDBJ whole genome shotgun (WGS) entry which is preliminary data.</text>
</comment>
<dbReference type="GO" id="GO:0032259">
    <property type="term" value="P:methylation"/>
    <property type="evidence" value="ECO:0007669"/>
    <property type="project" value="UniProtKB-KW"/>
</dbReference>
<evidence type="ECO:0000313" key="4">
    <source>
        <dbReference type="EMBL" id="TPW29852.1"/>
    </source>
</evidence>
<evidence type="ECO:0000256" key="2">
    <source>
        <dbReference type="ARBA" id="ARBA00013346"/>
    </source>
</evidence>
<accession>A0A506U636</accession>
<evidence type="ECO:0000256" key="1">
    <source>
        <dbReference type="ARBA" id="ARBA00005369"/>
    </source>
</evidence>
<dbReference type="GO" id="GO:0005737">
    <property type="term" value="C:cytoplasm"/>
    <property type="evidence" value="ECO:0007669"/>
    <property type="project" value="TreeGrafter"/>
</dbReference>
<dbReference type="InterPro" id="IPR000682">
    <property type="entry name" value="PCMT"/>
</dbReference>
<dbReference type="SUPFAM" id="SSF53335">
    <property type="entry name" value="S-adenosyl-L-methionine-dependent methyltransferases"/>
    <property type="match status" value="1"/>
</dbReference>
<gene>
    <name evidence="4" type="ORF">FJU11_06860</name>
</gene>
<keyword evidence="4" id="KW-0808">Transferase</keyword>
<dbReference type="OrthoDB" id="9798496at2"/>
<dbReference type="InterPro" id="IPR029063">
    <property type="entry name" value="SAM-dependent_MTases_sf"/>
</dbReference>
<evidence type="ECO:0000313" key="5">
    <source>
        <dbReference type="Proteomes" id="UP000320314"/>
    </source>
</evidence>
<reference evidence="4 5" key="1">
    <citation type="submission" date="2019-06" db="EMBL/GenBank/DDBJ databases">
        <authorList>
            <person name="Li M."/>
        </authorList>
    </citation>
    <scope>NUCLEOTIDE SEQUENCE [LARGE SCALE GENOMIC DNA]</scope>
    <source>
        <strain evidence="4 5">BGMRC6574</strain>
    </source>
</reference>
<dbReference type="EMBL" id="VHLH01000009">
    <property type="protein sequence ID" value="TPW29852.1"/>
    <property type="molecule type" value="Genomic_DNA"/>
</dbReference>
<dbReference type="PANTHER" id="PTHR11579:SF18">
    <property type="entry name" value="PROTEIN-L-ISOASPARTATE O-METHYLTRANSFERASE"/>
    <property type="match status" value="1"/>
</dbReference>
<dbReference type="Gene3D" id="3.40.50.150">
    <property type="entry name" value="Vaccinia Virus protein VP39"/>
    <property type="match status" value="1"/>
</dbReference>
<dbReference type="Pfam" id="PF01135">
    <property type="entry name" value="PCMT"/>
    <property type="match status" value="1"/>
</dbReference>
<name>A0A506U636_9HYPH</name>